<keyword evidence="3" id="KW-1185">Reference proteome</keyword>
<dbReference type="InterPro" id="IPR017896">
    <property type="entry name" value="4Fe4S_Fe-S-bd"/>
</dbReference>
<name>A0A518V877_BRELA</name>
<accession>A0A518V877</accession>
<protein>
    <recommendedName>
        <fullName evidence="1">4Fe-4S ferredoxin-type domain-containing protein</fullName>
    </recommendedName>
</protein>
<dbReference type="PROSITE" id="PS51379">
    <property type="entry name" value="4FE4S_FER_2"/>
    <property type="match status" value="1"/>
</dbReference>
<dbReference type="EMBL" id="CP033464">
    <property type="protein sequence ID" value="QDX93172.1"/>
    <property type="molecule type" value="Genomic_DNA"/>
</dbReference>
<evidence type="ECO:0000313" key="3">
    <source>
        <dbReference type="Proteomes" id="UP000319432"/>
    </source>
</evidence>
<sequence>MNQLPGKIVDIDVLRINRNSNKRCQCTEKTFVIDPQNRAINCGRCGAPVDPYEAMYYLATEQEQLRDQVLNLLEQRKQIVNYKPHMLAFRDLERQSRGKKMLPTCPHCHRGFSLKN</sequence>
<dbReference type="AlphaFoldDB" id="A0A518V877"/>
<organism evidence="2 3">
    <name type="scientific">Brevibacillus laterosporus</name>
    <name type="common">Bacillus laterosporus</name>
    <dbReference type="NCBI Taxonomy" id="1465"/>
    <lineage>
        <taxon>Bacteria</taxon>
        <taxon>Bacillati</taxon>
        <taxon>Bacillota</taxon>
        <taxon>Bacilli</taxon>
        <taxon>Bacillales</taxon>
        <taxon>Paenibacillaceae</taxon>
        <taxon>Brevibacillus</taxon>
    </lineage>
</organism>
<feature type="domain" description="4Fe-4S ferredoxin-type" evidence="1">
    <location>
        <begin position="29"/>
        <end position="60"/>
    </location>
</feature>
<proteinExistence type="predicted"/>
<dbReference type="Proteomes" id="UP000319432">
    <property type="component" value="Chromosome"/>
</dbReference>
<evidence type="ECO:0000313" key="2">
    <source>
        <dbReference type="EMBL" id="QDX93172.1"/>
    </source>
</evidence>
<dbReference type="OrthoDB" id="2084710at2"/>
<evidence type="ECO:0000259" key="1">
    <source>
        <dbReference type="PROSITE" id="PS51379"/>
    </source>
</evidence>
<reference evidence="2 3" key="1">
    <citation type="submission" date="2018-11" db="EMBL/GenBank/DDBJ databases">
        <title>Phylogenetic determinants of toxin gene distribution in genomes of Brevibacillus laterosporus.</title>
        <authorList>
            <person name="Glare T.R."/>
            <person name="Durrant A."/>
            <person name="Berry C."/>
            <person name="Palma L."/>
            <person name="Ormskirk M."/>
            <person name="Cox M.O."/>
        </authorList>
    </citation>
    <scope>NUCLEOTIDE SEQUENCE [LARGE SCALE GENOMIC DNA]</scope>
    <source>
        <strain evidence="2 3">1821L</strain>
    </source>
</reference>
<gene>
    <name evidence="2" type="ORF">EEL30_13165</name>
</gene>